<dbReference type="AlphaFoldDB" id="A0A6I8VPT6"/>
<reference evidence="2" key="2">
    <citation type="submission" date="2025-08" db="UniProtKB">
        <authorList>
            <consortium name="RefSeq"/>
        </authorList>
    </citation>
    <scope>IDENTIFICATION</scope>
    <source>
        <strain evidence="2">MV-25-SWS-2005</strain>
        <tissue evidence="2">Whole body</tissue>
    </source>
</reference>
<dbReference type="InParanoid" id="A0A6I8VPT6"/>
<accession>A0A6I8VPT6</accession>
<dbReference type="RefSeq" id="XP_033233056.1">
    <property type="nucleotide sequence ID" value="XM_033377165.1"/>
</dbReference>
<keyword evidence="1" id="KW-1185">Reference proteome</keyword>
<proteinExistence type="predicted"/>
<sequence length="127" mass="14528">MRSAFSIAKLSDFWLSLRSAVATYRSTAVSIAEQNKVFFIFDLWEDFPVNGGFEDLRCPLPQLWPTTPPCLSPRPPRRCSTLTVHQQSRLSLKLDWKLGPTLATVDTIVLKPAEQSMWRRQGRAIHQ</sequence>
<dbReference type="Proteomes" id="UP000001819">
    <property type="component" value="Chromosome 2"/>
</dbReference>
<gene>
    <name evidence="2" type="primary">LOC26533775</name>
</gene>
<organism evidence="1 2">
    <name type="scientific">Drosophila pseudoobscura pseudoobscura</name>
    <name type="common">Fruit fly</name>
    <dbReference type="NCBI Taxonomy" id="46245"/>
    <lineage>
        <taxon>Eukaryota</taxon>
        <taxon>Metazoa</taxon>
        <taxon>Ecdysozoa</taxon>
        <taxon>Arthropoda</taxon>
        <taxon>Hexapoda</taxon>
        <taxon>Insecta</taxon>
        <taxon>Pterygota</taxon>
        <taxon>Neoptera</taxon>
        <taxon>Endopterygota</taxon>
        <taxon>Diptera</taxon>
        <taxon>Brachycera</taxon>
        <taxon>Muscomorpha</taxon>
        <taxon>Ephydroidea</taxon>
        <taxon>Drosophilidae</taxon>
        <taxon>Drosophila</taxon>
        <taxon>Sophophora</taxon>
    </lineage>
</organism>
<dbReference type="KEGG" id="dpo:26533775"/>
<reference evidence="1" key="1">
    <citation type="submission" date="2024-06" db="UniProtKB">
        <authorList>
            <consortium name="RefSeq"/>
        </authorList>
    </citation>
    <scope>NUCLEOTIDE SEQUENCE [LARGE SCALE GENOMIC DNA]</scope>
    <source>
        <strain evidence="1">MV2-25</strain>
    </source>
</reference>
<evidence type="ECO:0000313" key="2">
    <source>
        <dbReference type="RefSeq" id="XP_033233056.1"/>
    </source>
</evidence>
<evidence type="ECO:0000313" key="1">
    <source>
        <dbReference type="Proteomes" id="UP000001819"/>
    </source>
</evidence>
<protein>
    <submittedName>
        <fullName evidence="2">Uncharacterized protein</fullName>
    </submittedName>
</protein>
<name>A0A6I8VPT6_DROPS</name>